<dbReference type="RefSeq" id="XP_033680563.1">
    <property type="nucleotide sequence ID" value="XM_033831133.1"/>
</dbReference>
<dbReference type="Proteomes" id="UP000800094">
    <property type="component" value="Unassembled WGS sequence"/>
</dbReference>
<reference evidence="1" key="1">
    <citation type="journal article" date="2020" name="Stud. Mycol.">
        <title>101 Dothideomycetes genomes: a test case for predicting lifestyles and emergence of pathogens.</title>
        <authorList>
            <person name="Haridas S."/>
            <person name="Albert R."/>
            <person name="Binder M."/>
            <person name="Bloem J."/>
            <person name="Labutti K."/>
            <person name="Salamov A."/>
            <person name="Andreopoulos B."/>
            <person name="Baker S."/>
            <person name="Barry K."/>
            <person name="Bills G."/>
            <person name="Bluhm B."/>
            <person name="Cannon C."/>
            <person name="Castanera R."/>
            <person name="Culley D."/>
            <person name="Daum C."/>
            <person name="Ezra D."/>
            <person name="Gonzalez J."/>
            <person name="Henrissat B."/>
            <person name="Kuo A."/>
            <person name="Liang C."/>
            <person name="Lipzen A."/>
            <person name="Lutzoni F."/>
            <person name="Magnuson J."/>
            <person name="Mondo S."/>
            <person name="Nolan M."/>
            <person name="Ohm R."/>
            <person name="Pangilinan J."/>
            <person name="Park H.-J."/>
            <person name="Ramirez L."/>
            <person name="Alfaro M."/>
            <person name="Sun H."/>
            <person name="Tritt A."/>
            <person name="Yoshinaga Y."/>
            <person name="Zwiers L.-H."/>
            <person name="Turgeon B."/>
            <person name="Goodwin S."/>
            <person name="Spatafora J."/>
            <person name="Crous P."/>
            <person name="Grigoriev I."/>
        </authorList>
    </citation>
    <scope>NUCLEOTIDE SEQUENCE</scope>
    <source>
        <strain evidence="1">CBS 122368</strain>
    </source>
</reference>
<protein>
    <submittedName>
        <fullName evidence="1">Uncharacterized protein</fullName>
    </submittedName>
</protein>
<organism evidence="1 2">
    <name type="scientific">Trematosphaeria pertusa</name>
    <dbReference type="NCBI Taxonomy" id="390896"/>
    <lineage>
        <taxon>Eukaryota</taxon>
        <taxon>Fungi</taxon>
        <taxon>Dikarya</taxon>
        <taxon>Ascomycota</taxon>
        <taxon>Pezizomycotina</taxon>
        <taxon>Dothideomycetes</taxon>
        <taxon>Pleosporomycetidae</taxon>
        <taxon>Pleosporales</taxon>
        <taxon>Massarineae</taxon>
        <taxon>Trematosphaeriaceae</taxon>
        <taxon>Trematosphaeria</taxon>
    </lineage>
</organism>
<dbReference type="OrthoDB" id="3438274at2759"/>
<evidence type="ECO:0000313" key="1">
    <source>
        <dbReference type="EMBL" id="KAF2245559.1"/>
    </source>
</evidence>
<evidence type="ECO:0000313" key="2">
    <source>
        <dbReference type="Proteomes" id="UP000800094"/>
    </source>
</evidence>
<dbReference type="EMBL" id="ML987200">
    <property type="protein sequence ID" value="KAF2245559.1"/>
    <property type="molecule type" value="Genomic_DNA"/>
</dbReference>
<dbReference type="AlphaFoldDB" id="A0A6A6I5Q7"/>
<keyword evidence="2" id="KW-1185">Reference proteome</keyword>
<gene>
    <name evidence="1" type="ORF">BU26DRAFT_533045</name>
</gene>
<name>A0A6A6I5Q7_9PLEO</name>
<accession>A0A6A6I5Q7</accession>
<dbReference type="GeneID" id="54584463"/>
<sequence length="221" mass="25243">MTTLESDGGGSTLISPNLDGLKRARTIKADIENNISVLKSKNKTNLLRRRVEDDPENQLIKTLRQEHRMDWGAIANYLNEERQKRGEPACFTTPAVYSRFVRNGPRIAAALGEIGFDPKDYMHLRNPKQYLAANTNLGSSIPQKRAREETDCEKGIKDNTRKRSKLADDCAELETTEKTELLMQAVATVERNFWIFVADELERMTTKLYDPRAIESRYHAI</sequence>
<proteinExistence type="predicted"/>